<dbReference type="PANTHER" id="PTHR31052:SF12">
    <property type="entry name" value="COBRA-LIKE PROTEIN 7"/>
    <property type="match status" value="1"/>
</dbReference>
<evidence type="ECO:0000256" key="8">
    <source>
        <dbReference type="ARBA" id="ARBA00023288"/>
    </source>
</evidence>
<evidence type="ECO:0000259" key="9">
    <source>
        <dbReference type="PROSITE" id="PS50108"/>
    </source>
</evidence>
<keyword evidence="4" id="KW-0336">GPI-anchor</keyword>
<gene>
    <name evidence="10" type="ORF">SASPL_123943</name>
</gene>
<keyword evidence="5" id="KW-0732">Signal</keyword>
<feature type="domain" description="CRIB" evidence="9">
    <location>
        <begin position="29"/>
        <end position="42"/>
    </location>
</feature>
<dbReference type="Pfam" id="PF25079">
    <property type="entry name" value="COB_C"/>
    <property type="match status" value="1"/>
</dbReference>
<keyword evidence="3" id="KW-1003">Cell membrane</keyword>
<evidence type="ECO:0000256" key="7">
    <source>
        <dbReference type="ARBA" id="ARBA00023180"/>
    </source>
</evidence>
<dbReference type="Pfam" id="PF04833">
    <property type="entry name" value="COBRA"/>
    <property type="match status" value="1"/>
</dbReference>
<evidence type="ECO:0000256" key="1">
    <source>
        <dbReference type="ARBA" id="ARBA00004609"/>
    </source>
</evidence>
<comment type="caution">
    <text evidence="10">The sequence shown here is derived from an EMBL/GenBank/DDBJ whole genome shotgun (WGS) entry which is preliminary data.</text>
</comment>
<evidence type="ECO:0000256" key="4">
    <source>
        <dbReference type="ARBA" id="ARBA00022622"/>
    </source>
</evidence>
<keyword evidence="8" id="KW-0449">Lipoprotein</keyword>
<reference evidence="10" key="2">
    <citation type="submission" date="2020-08" db="EMBL/GenBank/DDBJ databases">
        <title>Plant Genome Project.</title>
        <authorList>
            <person name="Zhang R.-G."/>
        </authorList>
    </citation>
    <scope>NUCLEOTIDE SEQUENCE</scope>
    <source>
        <strain evidence="10">Huo1</strain>
        <tissue evidence="10">Leaf</tissue>
    </source>
</reference>
<dbReference type="InterPro" id="IPR000095">
    <property type="entry name" value="CRIB_dom"/>
</dbReference>
<dbReference type="Pfam" id="PF00786">
    <property type="entry name" value="PBD"/>
    <property type="match status" value="1"/>
</dbReference>
<dbReference type="PANTHER" id="PTHR31052">
    <property type="entry name" value="COBRA-LIKE PROTEIN 7"/>
    <property type="match status" value="1"/>
</dbReference>
<dbReference type="InterPro" id="IPR056900">
    <property type="entry name" value="COB_C"/>
</dbReference>
<keyword evidence="7" id="KW-0325">Glycoprotein</keyword>
<name>A0A8X8XPJ4_SALSN</name>
<evidence type="ECO:0000313" key="10">
    <source>
        <dbReference type="EMBL" id="KAG6416512.1"/>
    </source>
</evidence>
<comment type="subcellular location">
    <subcellularLocation>
        <location evidence="1">Cell membrane</location>
        <topology evidence="1">Lipid-anchor</topology>
        <topology evidence="1">GPI-anchor</topology>
    </subcellularLocation>
</comment>
<organism evidence="10">
    <name type="scientific">Salvia splendens</name>
    <name type="common">Scarlet sage</name>
    <dbReference type="NCBI Taxonomy" id="180675"/>
    <lineage>
        <taxon>Eukaryota</taxon>
        <taxon>Viridiplantae</taxon>
        <taxon>Streptophyta</taxon>
        <taxon>Embryophyta</taxon>
        <taxon>Tracheophyta</taxon>
        <taxon>Spermatophyta</taxon>
        <taxon>Magnoliopsida</taxon>
        <taxon>eudicotyledons</taxon>
        <taxon>Gunneridae</taxon>
        <taxon>Pentapetalae</taxon>
        <taxon>asterids</taxon>
        <taxon>lamiids</taxon>
        <taxon>Lamiales</taxon>
        <taxon>Lamiaceae</taxon>
        <taxon>Nepetoideae</taxon>
        <taxon>Mentheae</taxon>
        <taxon>Salviinae</taxon>
        <taxon>Salvia</taxon>
        <taxon>Salvia subgen. Calosphace</taxon>
        <taxon>core Calosphace</taxon>
    </lineage>
</organism>
<proteinExistence type="inferred from homology"/>
<evidence type="ECO:0000256" key="6">
    <source>
        <dbReference type="ARBA" id="ARBA00023136"/>
    </source>
</evidence>
<evidence type="ECO:0000256" key="5">
    <source>
        <dbReference type="ARBA" id="ARBA00022729"/>
    </source>
</evidence>
<dbReference type="GO" id="GO:0005886">
    <property type="term" value="C:plasma membrane"/>
    <property type="evidence" value="ECO:0007669"/>
    <property type="project" value="UniProtKB-SubCell"/>
</dbReference>
<evidence type="ECO:0000313" key="11">
    <source>
        <dbReference type="Proteomes" id="UP000298416"/>
    </source>
</evidence>
<dbReference type="GO" id="GO:0098552">
    <property type="term" value="C:side of membrane"/>
    <property type="evidence" value="ECO:0007669"/>
    <property type="project" value="UniProtKB-KW"/>
</dbReference>
<dbReference type="SMART" id="SM00285">
    <property type="entry name" value="PBD"/>
    <property type="match status" value="1"/>
</dbReference>
<evidence type="ECO:0000256" key="2">
    <source>
        <dbReference type="ARBA" id="ARBA00005507"/>
    </source>
</evidence>
<sequence length="803" mass="89472">MATAVKGIFKGFKYTISQFFVVKEREIEIGYPTDVKHLAHIGWDGASGTAPSWMSEFKTGPDFATTSIGNSGSALSTWSSQVSKDSLPQSRGSFGSSVTRCLEIGGGVPENDCFYFGESMQHQSRSAMFRDMASPEKKKHKRNKYPHQKELNLDNTIVGVLVVKQTANFVEVVRAQEVPIYSSGTKPLPKIDCNGIFLTYAFESRVKEYPYLKNVTAQPWAFKSTATITNAGLYELKNWKIFIGFQNDEILVSASNAVITDVDELPASVGNGTTLSGFPQTDLKTSVLTAGDLDQIQAKVEMKGSLFGIRPPGFPMPKTIKLVNDGYKCPTPYRKGGTMSACCVRDLKVKVKNTTIKFLPRLKGDMVITYDVLQAYGNNYLAQVTMDNRHPLGRLDHWNLTWEWKRGEFIDSLRGAYTRRKDTSQCMYGEAGQYYKDLDFSRVMTCEKRPIIGDLPPQREKDKDVGNIPFCCRNGTLLPTTMNETKSKSVFQMQVYKMPPDLNRTALYPPEKWRIVGVVNPQYKCGQIIRVDPTEFPDPGGLQTVSLAIATWQVVCNITRPKKGETRCCASFSAYYNDSVVPCSACACGCTNTRRCNAKEQLLLPPETLLVPFANRTDKAVIWAKIKHFKLPRPLPCPDNCRVSVNWHVSSNHVNGWAAHVTLFNWGDIDFADWFVAVQLDITGVGFQKAYSFNGTLLKEPNATVFMTGLPGLNYLVAKTNGTHPERDPKVPGKQQSVLSFHKKHLGNRPTVDRELFPTKLFFNGEECALPSILPEAGAACAAANFKTLAFLACITFLFISFF</sequence>
<evidence type="ECO:0000256" key="3">
    <source>
        <dbReference type="ARBA" id="ARBA00022475"/>
    </source>
</evidence>
<comment type="similarity">
    <text evidence="2">Belongs to the COBRA family.</text>
</comment>
<dbReference type="Proteomes" id="UP000298416">
    <property type="component" value="Unassembled WGS sequence"/>
</dbReference>
<keyword evidence="6" id="KW-0472">Membrane</keyword>
<dbReference type="InterPro" id="IPR006918">
    <property type="entry name" value="COBRA_pln"/>
</dbReference>
<reference evidence="10" key="1">
    <citation type="submission" date="2018-01" db="EMBL/GenBank/DDBJ databases">
        <authorList>
            <person name="Mao J.F."/>
        </authorList>
    </citation>
    <scope>NUCLEOTIDE SEQUENCE</scope>
    <source>
        <strain evidence="10">Huo1</strain>
        <tissue evidence="10">Leaf</tissue>
    </source>
</reference>
<dbReference type="AlphaFoldDB" id="A0A8X8XPJ4"/>
<keyword evidence="11" id="KW-1185">Reference proteome</keyword>
<protein>
    <recommendedName>
        <fullName evidence="9">CRIB domain-containing protein</fullName>
    </recommendedName>
</protein>
<dbReference type="PROSITE" id="PS50108">
    <property type="entry name" value="CRIB"/>
    <property type="match status" value="1"/>
</dbReference>
<dbReference type="CDD" id="cd00132">
    <property type="entry name" value="CRIB"/>
    <property type="match status" value="1"/>
</dbReference>
<accession>A0A8X8XPJ4</accession>
<dbReference type="GO" id="GO:0010215">
    <property type="term" value="P:cellulose microfibril organization"/>
    <property type="evidence" value="ECO:0007669"/>
    <property type="project" value="InterPro"/>
</dbReference>
<dbReference type="EMBL" id="PNBA02000008">
    <property type="protein sequence ID" value="KAG6416512.1"/>
    <property type="molecule type" value="Genomic_DNA"/>
</dbReference>